<feature type="region of interest" description="Disordered" evidence="1">
    <location>
        <begin position="128"/>
        <end position="200"/>
    </location>
</feature>
<gene>
    <name evidence="2" type="ORF">CC85DRAFT_289611</name>
</gene>
<evidence type="ECO:0000313" key="3">
    <source>
        <dbReference type="Proteomes" id="UP000053611"/>
    </source>
</evidence>
<proteinExistence type="predicted"/>
<dbReference type="EMBL" id="KQ087320">
    <property type="protein sequence ID" value="KLT38335.1"/>
    <property type="molecule type" value="Genomic_DNA"/>
</dbReference>
<dbReference type="OrthoDB" id="2565167at2759"/>
<accession>A0A0J0XBB5</accession>
<organism evidence="2 3">
    <name type="scientific">Cutaneotrichosporon oleaginosum</name>
    <dbReference type="NCBI Taxonomy" id="879819"/>
    <lineage>
        <taxon>Eukaryota</taxon>
        <taxon>Fungi</taxon>
        <taxon>Dikarya</taxon>
        <taxon>Basidiomycota</taxon>
        <taxon>Agaricomycotina</taxon>
        <taxon>Tremellomycetes</taxon>
        <taxon>Trichosporonales</taxon>
        <taxon>Trichosporonaceae</taxon>
        <taxon>Cutaneotrichosporon</taxon>
    </lineage>
</organism>
<dbReference type="AlphaFoldDB" id="A0A0J0XBB5"/>
<protein>
    <submittedName>
        <fullName evidence="2">Uncharacterized protein</fullName>
    </submittedName>
</protein>
<name>A0A0J0XBB5_9TREE</name>
<feature type="compositionally biased region" description="Low complexity" evidence="1">
    <location>
        <begin position="131"/>
        <end position="142"/>
    </location>
</feature>
<sequence length="200" mass="20165">MMFDPARAQNHAPIDLADTADAPQIDPYKYTPVEGVAATSTGHHDQGQYGNYNAYDNYGNQQQMVQTGYGPATVSGTSESGYVNAAGVGAGAGIASGVSRATSSSATSAGYAGRGSGYPSPGGAPAGYGMAGPVSGPSSGPSDQSHMSGKQLEAYQDRQRLAVQNPSGPGGVTVHQDGGAFTEAQASGAEIPPTYDSIRR</sequence>
<feature type="region of interest" description="Disordered" evidence="1">
    <location>
        <begin position="1"/>
        <end position="25"/>
    </location>
</feature>
<reference evidence="2 3" key="1">
    <citation type="submission" date="2015-03" db="EMBL/GenBank/DDBJ databases">
        <title>Genomics and transcriptomics of the oil-accumulating basidiomycete yeast T. oleaginosus allow insights into substrate utilization and the diverse evolutionary trajectories of mating systems in fungi.</title>
        <authorList>
            <consortium name="DOE Joint Genome Institute"/>
            <person name="Kourist R."/>
            <person name="Kracht O."/>
            <person name="Bracharz F."/>
            <person name="Lipzen A."/>
            <person name="Nolan M."/>
            <person name="Ohm R."/>
            <person name="Grigoriev I."/>
            <person name="Sun S."/>
            <person name="Heitman J."/>
            <person name="Bruck T."/>
            <person name="Nowrousian M."/>
        </authorList>
    </citation>
    <scope>NUCLEOTIDE SEQUENCE [LARGE SCALE GENOMIC DNA]</scope>
    <source>
        <strain evidence="2 3">IBC0246</strain>
    </source>
</reference>
<evidence type="ECO:0000313" key="2">
    <source>
        <dbReference type="EMBL" id="KLT38335.1"/>
    </source>
</evidence>
<dbReference type="Proteomes" id="UP000053611">
    <property type="component" value="Unassembled WGS sequence"/>
</dbReference>
<evidence type="ECO:0000256" key="1">
    <source>
        <dbReference type="SAM" id="MobiDB-lite"/>
    </source>
</evidence>
<keyword evidence="3" id="KW-1185">Reference proteome</keyword>